<reference evidence="4" key="1">
    <citation type="submission" date="2010-06" db="EMBL/GenBank/DDBJ databases">
        <authorList>
            <person name="Jiang H."/>
            <person name="Abraham K."/>
            <person name="Ali S."/>
            <person name="Alsbrooks S.L."/>
            <person name="Anim B.N."/>
            <person name="Anosike U.S."/>
            <person name="Attaway T."/>
            <person name="Bandaranaike D.P."/>
            <person name="Battles P.K."/>
            <person name="Bell S.N."/>
            <person name="Bell A.V."/>
            <person name="Beltran B."/>
            <person name="Bickham C."/>
            <person name="Bustamante Y."/>
            <person name="Caleb T."/>
            <person name="Canada A."/>
            <person name="Cardenas V."/>
            <person name="Carter K."/>
            <person name="Chacko J."/>
            <person name="Chandrabose M.N."/>
            <person name="Chavez D."/>
            <person name="Chavez A."/>
            <person name="Chen L."/>
            <person name="Chu H.-S."/>
            <person name="Claassen K.J."/>
            <person name="Cockrell R."/>
            <person name="Collins M."/>
            <person name="Cooper J.A."/>
            <person name="Cree A."/>
            <person name="Curry S.M."/>
            <person name="Da Y."/>
            <person name="Dao M.D."/>
            <person name="Das B."/>
            <person name="Davila M.-L."/>
            <person name="Davy-Carroll L."/>
            <person name="Denson S."/>
            <person name="Dinh H."/>
            <person name="Ebong V.E."/>
            <person name="Edwards J.R."/>
            <person name="Egan A."/>
            <person name="El-Daye J."/>
            <person name="Escobedo L."/>
            <person name="Fernandez S."/>
            <person name="Fernando P.R."/>
            <person name="Flagg N."/>
            <person name="Forbes L.D."/>
            <person name="Fowler R.G."/>
            <person name="Fu Q."/>
            <person name="Gabisi R.A."/>
            <person name="Ganer J."/>
            <person name="Garbino Pronczuk A."/>
            <person name="Garcia R.M."/>
            <person name="Garner T."/>
            <person name="Garrett T.E."/>
            <person name="Gonzalez D.A."/>
            <person name="Hamid H."/>
            <person name="Hawkins E.S."/>
            <person name="Hirani K."/>
            <person name="Hogues M.E."/>
            <person name="Hollins B."/>
            <person name="Hsiao C.-H."/>
            <person name="Jabil R."/>
            <person name="James M.L."/>
            <person name="Jhangiani S.N."/>
            <person name="Johnson B."/>
            <person name="Johnson Q."/>
            <person name="Joshi V."/>
            <person name="Kalu J.B."/>
            <person name="Kam C."/>
            <person name="Kashfia A."/>
            <person name="Keebler J."/>
            <person name="Kisamo H."/>
            <person name="Kovar C.L."/>
            <person name="Lago L.A."/>
            <person name="Lai C.-Y."/>
            <person name="Laidlaw J."/>
            <person name="Lara F."/>
            <person name="Le T.-K."/>
            <person name="Lee S.L."/>
            <person name="Legall F.H."/>
            <person name="Lemon S.J."/>
            <person name="Lewis L.R."/>
            <person name="Li B."/>
            <person name="Liu Y."/>
            <person name="Liu Y.-S."/>
            <person name="Lopez J."/>
            <person name="Lozado R.J."/>
            <person name="Lu J."/>
            <person name="Madu R.C."/>
            <person name="Maheshwari M."/>
            <person name="Maheshwari R."/>
            <person name="Malloy K."/>
            <person name="Martinez E."/>
            <person name="Mathew T."/>
            <person name="Mercado I.C."/>
            <person name="Mercado C."/>
            <person name="Meyer B."/>
            <person name="Montgomery K."/>
            <person name="Morgan M.B."/>
            <person name="Munidasa M."/>
            <person name="Nazareth L.V."/>
            <person name="Nelson J."/>
            <person name="Ng B.M."/>
            <person name="Nguyen N.B."/>
            <person name="Nguyen P.Q."/>
            <person name="Nguyen T."/>
            <person name="Obregon M."/>
            <person name="Okwuonu G.O."/>
            <person name="Onwere C.G."/>
            <person name="Orozco G."/>
            <person name="Parra A."/>
            <person name="Patel S."/>
            <person name="Patil S."/>
            <person name="Perez A."/>
            <person name="Perez Y."/>
            <person name="Pham C."/>
            <person name="Primus E.L."/>
            <person name="Pu L.-L."/>
            <person name="Puazo M."/>
            <person name="Qin X."/>
            <person name="Quiroz J.B."/>
            <person name="Reese J."/>
            <person name="Richards S."/>
            <person name="Rives C.M."/>
            <person name="Robberts R."/>
            <person name="Ruiz S.J."/>
            <person name="Ruiz M.J."/>
            <person name="Santibanez J."/>
            <person name="Schneider B.W."/>
            <person name="Sisson I."/>
            <person name="Smith M."/>
            <person name="Sodergren E."/>
            <person name="Song X.-Z."/>
            <person name="Song B.B."/>
            <person name="Summersgill H."/>
            <person name="Thelus R."/>
            <person name="Thornton R.D."/>
            <person name="Trejos Z.Y."/>
            <person name="Usmani K."/>
            <person name="Vattathil S."/>
            <person name="Villasana D."/>
            <person name="Walker D.L."/>
            <person name="Wang S."/>
            <person name="Wang K."/>
            <person name="White C.S."/>
            <person name="Williams A.C."/>
            <person name="Williamson J."/>
            <person name="Wilson K."/>
            <person name="Woghiren I.O."/>
            <person name="Woodworth J.R."/>
            <person name="Worley K.C."/>
            <person name="Wright R.A."/>
            <person name="Wu W."/>
            <person name="Young L."/>
            <person name="Zhang L."/>
            <person name="Zhang J."/>
            <person name="Zhu Y."/>
            <person name="Muzny D.M."/>
            <person name="Weinstock G."/>
            <person name="Gibbs R.A."/>
        </authorList>
    </citation>
    <scope>NUCLEOTIDE SEQUENCE [LARGE SCALE GENOMIC DNA]</scope>
    <source>
        <strain evidence="4">LSR1</strain>
    </source>
</reference>
<dbReference type="OrthoDB" id="10257972at2759"/>
<dbReference type="EnsemblMetazoa" id="XM_008182527.3">
    <property type="protein sequence ID" value="XP_008180749.1"/>
    <property type="gene ID" value="LOC100167753"/>
</dbReference>
<dbReference type="InterPro" id="IPR000682">
    <property type="entry name" value="PCMT"/>
</dbReference>
<dbReference type="InterPro" id="IPR029063">
    <property type="entry name" value="SAM-dependent_MTases_sf"/>
</dbReference>
<feature type="compositionally biased region" description="Acidic residues" evidence="2">
    <location>
        <begin position="308"/>
        <end position="321"/>
    </location>
</feature>
<keyword evidence="4" id="KW-1185">Reference proteome</keyword>
<evidence type="ECO:0000256" key="2">
    <source>
        <dbReference type="SAM" id="MobiDB-lite"/>
    </source>
</evidence>
<evidence type="ECO:0000313" key="4">
    <source>
        <dbReference type="Proteomes" id="UP000007819"/>
    </source>
</evidence>
<dbReference type="Gene3D" id="3.40.50.150">
    <property type="entry name" value="Vaccinia Virus protein VP39"/>
    <property type="match status" value="1"/>
</dbReference>
<comment type="similarity">
    <text evidence="1">Belongs to the methyltransferase superfamily. L-isoaspartyl/D-aspartyl protein methyltransferase family.</text>
</comment>
<dbReference type="Proteomes" id="UP000007819">
    <property type="component" value="Chromosome X"/>
</dbReference>
<feature type="region of interest" description="Disordered" evidence="2">
    <location>
        <begin position="303"/>
        <end position="391"/>
    </location>
</feature>
<dbReference type="Pfam" id="PF01135">
    <property type="entry name" value="PCMT"/>
    <property type="match status" value="1"/>
</dbReference>
<dbReference type="PANTHER" id="PTHR11579">
    <property type="entry name" value="PROTEIN-L-ISOASPARTATE O-METHYLTRANSFERASE"/>
    <property type="match status" value="1"/>
</dbReference>
<evidence type="ECO:0000256" key="1">
    <source>
        <dbReference type="ARBA" id="ARBA00005369"/>
    </source>
</evidence>
<dbReference type="SUPFAM" id="SSF53335">
    <property type="entry name" value="S-adenosyl-L-methionine-dependent methyltransferases"/>
    <property type="match status" value="1"/>
</dbReference>
<dbReference type="GO" id="GO:0005737">
    <property type="term" value="C:cytoplasm"/>
    <property type="evidence" value="ECO:0007669"/>
    <property type="project" value="TreeGrafter"/>
</dbReference>
<reference evidence="3" key="2">
    <citation type="submission" date="2022-06" db="UniProtKB">
        <authorList>
            <consortium name="EnsemblMetazoa"/>
        </authorList>
    </citation>
    <scope>IDENTIFICATION</scope>
</reference>
<dbReference type="RefSeq" id="XP_008180749.1">
    <property type="nucleotide sequence ID" value="XM_008182527.2"/>
</dbReference>
<dbReference type="AlphaFoldDB" id="A0A8R2F821"/>
<feature type="compositionally biased region" description="Basic and acidic residues" evidence="2">
    <location>
        <begin position="322"/>
        <end position="356"/>
    </location>
</feature>
<dbReference type="EnsemblMetazoa" id="XM_016802559.2">
    <property type="protein sequence ID" value="XP_016658048.1"/>
    <property type="gene ID" value="LOC100167753"/>
</dbReference>
<name>A0A8R2F821_ACYPI</name>
<dbReference type="KEGG" id="api:100167753"/>
<accession>A0A8R2F821</accession>
<sequence>MGQYESTNRLYNSNVQLVDMLILRQCIHSINVEKVLRSVDRGLYYTNDSKLDAYRDADWQSGDVHLFSPSHYAIVLECLDLHKGHKFLNIGSGIGYFSTLAGLLLGISGVNHGIEIHSSLVDIAYQKLEEFKENCAAIDYFEFCEPVFIKGNAFELLPMGYYDRVYCGPGVPPAQALFMMDLIKIGGVLVMPSNGALVKVTREGELSWKTIEVLQVSIPPLVMSEKNRKVLKFPTVQPLSLKELCRSNIRASIRDCLIESHPDLQMHIKCKPNISFDQKLLNETRSGMMSLRSVVDMIYDHQTSDLDSTSEDETTKEDNDDDKNGRGVDVEEKNTSEQCDKSILKKTASDTKRKASEAGCSSKQNETLLKKPDNTKRKRIDTSSRAVNPPDYQTTHLEFWETMLNFSPPGSSEDDYEEDDDNSEDLVDDKINNVSATVKEPLFLSNRKENEMSKLLNAKINQLPVPAVLKLYLNYN</sequence>
<dbReference type="GO" id="GO:0004719">
    <property type="term" value="F:protein-L-isoaspartate (D-aspartate) O-methyltransferase activity"/>
    <property type="evidence" value="ECO:0007669"/>
    <property type="project" value="InterPro"/>
</dbReference>
<protein>
    <submittedName>
        <fullName evidence="3">Uncharacterized protein</fullName>
    </submittedName>
</protein>
<evidence type="ECO:0000313" key="3">
    <source>
        <dbReference type="EnsemblMetazoa" id="XP_008180749.1"/>
    </source>
</evidence>
<proteinExistence type="inferred from homology"/>
<dbReference type="GeneID" id="100167753"/>
<dbReference type="PANTHER" id="PTHR11579:SF9">
    <property type="entry name" value="PROTEIN-L-ISOASPARTATE O-METHYLTRANSFERASE"/>
    <property type="match status" value="1"/>
</dbReference>
<organism evidence="3 4">
    <name type="scientific">Acyrthosiphon pisum</name>
    <name type="common">Pea aphid</name>
    <dbReference type="NCBI Taxonomy" id="7029"/>
    <lineage>
        <taxon>Eukaryota</taxon>
        <taxon>Metazoa</taxon>
        <taxon>Ecdysozoa</taxon>
        <taxon>Arthropoda</taxon>
        <taxon>Hexapoda</taxon>
        <taxon>Insecta</taxon>
        <taxon>Pterygota</taxon>
        <taxon>Neoptera</taxon>
        <taxon>Paraneoptera</taxon>
        <taxon>Hemiptera</taxon>
        <taxon>Sternorrhyncha</taxon>
        <taxon>Aphidomorpha</taxon>
        <taxon>Aphidoidea</taxon>
        <taxon>Aphididae</taxon>
        <taxon>Macrosiphini</taxon>
        <taxon>Acyrthosiphon</taxon>
    </lineage>
</organism>
<dbReference type="RefSeq" id="XP_016658048.1">
    <property type="nucleotide sequence ID" value="XM_016802559.1"/>
</dbReference>